<protein>
    <submittedName>
        <fullName evidence="1">Transposase-like protein</fullName>
    </submittedName>
</protein>
<evidence type="ECO:0000313" key="2">
    <source>
        <dbReference type="Proteomes" id="UP000536640"/>
    </source>
</evidence>
<keyword evidence="2" id="KW-1185">Reference proteome</keyword>
<dbReference type="Proteomes" id="UP000536640">
    <property type="component" value="Unassembled WGS sequence"/>
</dbReference>
<comment type="caution">
    <text evidence="1">The sequence shown here is derived from an EMBL/GenBank/DDBJ whole genome shotgun (WGS) entry which is preliminary data.</text>
</comment>
<name>A0A840R1Z1_9GAMM</name>
<reference evidence="1 2" key="1">
    <citation type="submission" date="2020-08" db="EMBL/GenBank/DDBJ databases">
        <title>Genomic Encyclopedia of Type Strains, Phase IV (KMG-IV): sequencing the most valuable type-strain genomes for metagenomic binning, comparative biology and taxonomic classification.</title>
        <authorList>
            <person name="Goeker M."/>
        </authorList>
    </citation>
    <scope>NUCLEOTIDE SEQUENCE [LARGE SCALE GENOMIC DNA]</scope>
    <source>
        <strain evidence="1 2">DSM 25701</strain>
    </source>
</reference>
<dbReference type="EMBL" id="JACHHW010000002">
    <property type="protein sequence ID" value="MBB5186574.1"/>
    <property type="molecule type" value="Genomic_DNA"/>
</dbReference>
<sequence>MPPVKSPTDHQPIKDPRVPEACQGIQVNFCKNPQCANFHIPATQGERGSSRGKKTGADPCYTLVAVGKRAPAYKCKSCGEVFAAKSNIGIASELNRIAGYIRRDEPSCRNEACAHHALGIYTHPSAYRKFGVTDSGSARYQCKAEGCGKTFSIRIRPVRRQTDTHLNIILFKLLMNKMPLGRILEITDIDKHTLYRRIDFFHDQCMRFIGDRERRYLSGEISHKRLYLSTDRQMYHSNWRSAKIRRHVQFMGVGTADNRSGYVFPLTVNYDDTFKPADINQEAKLLGDLDKDQAFRQWGHYWLEDDYNSAVAASKKKHREKLSSQKEIDRDRRMTSLEQIIRDLEYKYELSFSPEDIERIFSSQEVTPAEQVAITEAKISAEDSESGNVIDEVLKAYNRVLERLDTEVSEYFEESMQLPVNGMQVHSEYTMYGHFFFLKEMFKHTEKVRFYMDQESGIRAAFMATFGDRVKDRSADGWYVKYLKDLIIDRKIEATKMTAARVRAYLLVNPEATEKEAHLALIRDELERVEELGPWRDRWVLHPIAKRYEPEKAVCWLTDMGDYDLDHQAQLFYMASAFGIDRFFMQARRRLSMIERPIKSASSGGRTWYGYSPYNPAMIQKLLDIFRVYYNYCLVSKKDAKTPAMKLGLAKGKVRVEDIIYF</sequence>
<organism evidence="1 2">
    <name type="scientific">Zhongshania antarctica</name>
    <dbReference type="NCBI Taxonomy" id="641702"/>
    <lineage>
        <taxon>Bacteria</taxon>
        <taxon>Pseudomonadati</taxon>
        <taxon>Pseudomonadota</taxon>
        <taxon>Gammaproteobacteria</taxon>
        <taxon>Cellvibrionales</taxon>
        <taxon>Spongiibacteraceae</taxon>
        <taxon>Zhongshania</taxon>
    </lineage>
</organism>
<accession>A0A840R1Z1</accession>
<gene>
    <name evidence="1" type="ORF">HNQ57_000835</name>
</gene>
<dbReference type="AlphaFoldDB" id="A0A840R1Z1"/>
<evidence type="ECO:0000313" key="1">
    <source>
        <dbReference type="EMBL" id="MBB5186574.1"/>
    </source>
</evidence>
<dbReference type="RefSeq" id="WP_184461354.1">
    <property type="nucleotide sequence ID" value="NZ_JACHHW010000002.1"/>
</dbReference>
<proteinExistence type="predicted"/>